<protein>
    <submittedName>
        <fullName evidence="2">Uncharacterized protein</fullName>
    </submittedName>
</protein>
<evidence type="ECO:0000256" key="1">
    <source>
        <dbReference type="SAM" id="MobiDB-lite"/>
    </source>
</evidence>
<evidence type="ECO:0000313" key="2">
    <source>
        <dbReference type="EMBL" id="KYM82223.1"/>
    </source>
</evidence>
<reference evidence="2 3" key="1">
    <citation type="submission" date="2015-09" db="EMBL/GenBank/DDBJ databases">
        <title>Atta colombica WGS genome.</title>
        <authorList>
            <person name="Nygaard S."/>
            <person name="Hu H."/>
            <person name="Boomsma J."/>
            <person name="Zhang G."/>
        </authorList>
    </citation>
    <scope>NUCLEOTIDE SEQUENCE [LARGE SCALE GENOMIC DNA]</scope>
    <source>
        <strain evidence="2">Treedump-2</strain>
        <tissue evidence="2">Whole body</tissue>
    </source>
</reference>
<evidence type="ECO:0000313" key="3">
    <source>
        <dbReference type="Proteomes" id="UP000078540"/>
    </source>
</evidence>
<accession>A0A195BCE6</accession>
<organism evidence="2 3">
    <name type="scientific">Atta colombica</name>
    <dbReference type="NCBI Taxonomy" id="520822"/>
    <lineage>
        <taxon>Eukaryota</taxon>
        <taxon>Metazoa</taxon>
        <taxon>Ecdysozoa</taxon>
        <taxon>Arthropoda</taxon>
        <taxon>Hexapoda</taxon>
        <taxon>Insecta</taxon>
        <taxon>Pterygota</taxon>
        <taxon>Neoptera</taxon>
        <taxon>Endopterygota</taxon>
        <taxon>Hymenoptera</taxon>
        <taxon>Apocrita</taxon>
        <taxon>Aculeata</taxon>
        <taxon>Formicoidea</taxon>
        <taxon>Formicidae</taxon>
        <taxon>Myrmicinae</taxon>
        <taxon>Atta</taxon>
    </lineage>
</organism>
<name>A0A195BCE6_9HYME</name>
<feature type="region of interest" description="Disordered" evidence="1">
    <location>
        <begin position="1"/>
        <end position="24"/>
    </location>
</feature>
<gene>
    <name evidence="2" type="ORF">ALC53_07223</name>
</gene>
<keyword evidence="3" id="KW-1185">Reference proteome</keyword>
<dbReference type="AlphaFoldDB" id="A0A195BCE6"/>
<proteinExistence type="predicted"/>
<feature type="compositionally biased region" description="Basic residues" evidence="1">
    <location>
        <begin position="1"/>
        <end position="10"/>
    </location>
</feature>
<sequence>MLSHHGAARAHRVETRPPSRPLSSGFARAPRYVYVRVRSVLTQRVGTVRCGAVQCVHAAPTSRSTQWRRNAAMFSLTVLPPTVYYQPDRSAAFGRVRPLLSHPATPPTLL</sequence>
<dbReference type="EMBL" id="KQ976514">
    <property type="protein sequence ID" value="KYM82223.1"/>
    <property type="molecule type" value="Genomic_DNA"/>
</dbReference>
<dbReference type="Proteomes" id="UP000078540">
    <property type="component" value="Unassembled WGS sequence"/>
</dbReference>